<organism evidence="2 3">
    <name type="scientific">Trifolium medium</name>
    <dbReference type="NCBI Taxonomy" id="97028"/>
    <lineage>
        <taxon>Eukaryota</taxon>
        <taxon>Viridiplantae</taxon>
        <taxon>Streptophyta</taxon>
        <taxon>Embryophyta</taxon>
        <taxon>Tracheophyta</taxon>
        <taxon>Spermatophyta</taxon>
        <taxon>Magnoliopsida</taxon>
        <taxon>eudicotyledons</taxon>
        <taxon>Gunneridae</taxon>
        <taxon>Pentapetalae</taxon>
        <taxon>rosids</taxon>
        <taxon>fabids</taxon>
        <taxon>Fabales</taxon>
        <taxon>Fabaceae</taxon>
        <taxon>Papilionoideae</taxon>
        <taxon>50 kb inversion clade</taxon>
        <taxon>NPAAA clade</taxon>
        <taxon>Hologalegina</taxon>
        <taxon>IRL clade</taxon>
        <taxon>Trifolieae</taxon>
        <taxon>Trifolium</taxon>
    </lineage>
</organism>
<evidence type="ECO:0000313" key="2">
    <source>
        <dbReference type="EMBL" id="MCI04367.1"/>
    </source>
</evidence>
<dbReference type="InterPro" id="IPR005162">
    <property type="entry name" value="Retrotrans_gag_dom"/>
</dbReference>
<protein>
    <recommendedName>
        <fullName evidence="1">Retrotransposon gag domain-containing protein</fullName>
    </recommendedName>
</protein>
<comment type="caution">
    <text evidence="2">The sequence shown here is derived from an EMBL/GenBank/DDBJ whole genome shotgun (WGS) entry which is preliminary data.</text>
</comment>
<dbReference type="Pfam" id="PF03732">
    <property type="entry name" value="Retrotrans_gag"/>
    <property type="match status" value="1"/>
</dbReference>
<feature type="domain" description="Retrotransposon gag" evidence="1">
    <location>
        <begin position="19"/>
        <end position="109"/>
    </location>
</feature>
<evidence type="ECO:0000313" key="3">
    <source>
        <dbReference type="Proteomes" id="UP000265520"/>
    </source>
</evidence>
<name>A0A392NX27_9FABA</name>
<dbReference type="AlphaFoldDB" id="A0A392NX27"/>
<accession>A0A392NX27</accession>
<dbReference type="Proteomes" id="UP000265520">
    <property type="component" value="Unassembled WGS sequence"/>
</dbReference>
<evidence type="ECO:0000259" key="1">
    <source>
        <dbReference type="Pfam" id="PF03732"/>
    </source>
</evidence>
<feature type="non-terminal residue" evidence="2">
    <location>
        <position position="154"/>
    </location>
</feature>
<reference evidence="2 3" key="1">
    <citation type="journal article" date="2018" name="Front. Plant Sci.">
        <title>Red Clover (Trifolium pratense) and Zigzag Clover (T. medium) - A Picture of Genomic Similarities and Differences.</title>
        <authorList>
            <person name="Dluhosova J."/>
            <person name="Istvanek J."/>
            <person name="Nedelnik J."/>
            <person name="Repkova J."/>
        </authorList>
    </citation>
    <scope>NUCLEOTIDE SEQUENCE [LARGE SCALE GENOMIC DNA]</scope>
    <source>
        <strain evidence="3">cv. 10/8</strain>
        <tissue evidence="2">Leaf</tissue>
    </source>
</reference>
<proteinExistence type="predicted"/>
<dbReference type="PANTHER" id="PTHR33223">
    <property type="entry name" value="CCHC-TYPE DOMAIN-CONTAINING PROTEIN"/>
    <property type="match status" value="1"/>
</dbReference>
<dbReference type="EMBL" id="LXQA010055163">
    <property type="protein sequence ID" value="MCI04367.1"/>
    <property type="molecule type" value="Genomic_DNA"/>
</dbReference>
<dbReference type="PANTHER" id="PTHR33223:SF11">
    <property type="entry name" value="ELEMENT PROTEIN, PUTATIVE-RELATED"/>
    <property type="match status" value="1"/>
</dbReference>
<keyword evidence="3" id="KW-1185">Reference proteome</keyword>
<sequence>MCRPDGFTDSQIKLRLRRFTLIGRTKDWLRCIPSGTIYIWKELEDKFLERFYTNSQFLERKVEIIWFKQGESESLYEVYERFKLLLRKCSNQNFDNMEQMHMFTRGLRTQTRMLIDASTGGTIKNKNEDEVKQLIENMCLNEYRSTNERSTKKK</sequence>